<accession>A0A2W5Z2R0</accession>
<accession>A0A934K4A3</accession>
<evidence type="ECO:0000313" key="4">
    <source>
        <dbReference type="EMBL" id="PZR79512.1"/>
    </source>
</evidence>
<sequence length="430" mass="45384">MIRNVVGPVAVISMHASPLGALGRGENGGGNLSVRRLCEGLAESGIPTDVYVRRDDASAPAEEMIAPMSRLVRLPVGPPRSLPKQDLVAMVDEFSAAVIAHAASERRNYVVVHGHYWLGGLVAQQLRDAWHVPWVQSFHTLARAKAGVGLPLDASRATAEASLVATADRLVTGSVAEARDLMRLYGASRNSICVAQPGVDLRVLHPRDTAALRAELGLDGHRVLLFAGRLEPLKGADTLLGAVARLGEDERFDDVVTLVIGEDSGDGSAAGGERRRLEAVAGDSGLETRVRFLGAVEHEDLADYYALADICVVPSRTETFGLVALEAQALGTPVVASAVGGLTEIVEDGVTGILVADRQPRAFASAIASLLDDAGLRLRMGEAARLRAATFTWARAVERLAAIYRRVTRTGVTAATPCGYTDNEVMAVAG</sequence>
<organism evidence="4 5">
    <name type="scientific">Candidatus Aeolococcus gillhamiae</name>
    <dbReference type="NCBI Taxonomy" id="3127015"/>
    <lineage>
        <taxon>Bacteria</taxon>
        <taxon>Bacillati</taxon>
        <taxon>Candidatus Dormiibacterota</taxon>
        <taxon>Candidatus Dormibacteria</taxon>
        <taxon>Candidatus Aeolococcales</taxon>
        <taxon>Candidatus Aeolococcaceae</taxon>
        <taxon>Candidatus Aeolococcus</taxon>
    </lineage>
</organism>
<dbReference type="GO" id="GO:0016757">
    <property type="term" value="F:glycosyltransferase activity"/>
    <property type="evidence" value="ECO:0007669"/>
    <property type="project" value="InterPro"/>
</dbReference>
<dbReference type="Pfam" id="PF00534">
    <property type="entry name" value="Glycos_transf_1"/>
    <property type="match status" value="1"/>
</dbReference>
<dbReference type="RefSeq" id="WP_337312331.1">
    <property type="nucleotide sequence ID" value="NZ_JAEKNS010000112.1"/>
</dbReference>
<comment type="caution">
    <text evidence="4">The sequence shown here is derived from an EMBL/GenBank/DDBJ whole genome shotgun (WGS) entry which is preliminary data.</text>
</comment>
<evidence type="ECO:0000313" key="5">
    <source>
        <dbReference type="Proteomes" id="UP000248724"/>
    </source>
</evidence>
<dbReference type="InterPro" id="IPR028098">
    <property type="entry name" value="Glyco_trans_4-like_N"/>
</dbReference>
<proteinExistence type="predicted"/>
<evidence type="ECO:0000259" key="2">
    <source>
        <dbReference type="Pfam" id="PF13579"/>
    </source>
</evidence>
<dbReference type="InterPro" id="IPR001296">
    <property type="entry name" value="Glyco_trans_1"/>
</dbReference>
<dbReference type="Proteomes" id="UP000606991">
    <property type="component" value="Unassembled WGS sequence"/>
</dbReference>
<evidence type="ECO:0000259" key="1">
    <source>
        <dbReference type="Pfam" id="PF00534"/>
    </source>
</evidence>
<dbReference type="EMBL" id="JAEKNS010000112">
    <property type="protein sequence ID" value="MBJ7595328.1"/>
    <property type="molecule type" value="Genomic_DNA"/>
</dbReference>
<evidence type="ECO:0000313" key="6">
    <source>
        <dbReference type="Proteomes" id="UP000606991"/>
    </source>
</evidence>
<reference evidence="4 5" key="1">
    <citation type="journal article" date="2017" name="Nature">
        <title>Atmospheric trace gases support primary production in Antarctic desert surface soil.</title>
        <authorList>
            <person name="Ji M."/>
            <person name="Greening C."/>
            <person name="Vanwonterghem I."/>
            <person name="Carere C.R."/>
            <person name="Bay S.K."/>
            <person name="Steen J.A."/>
            <person name="Montgomery K."/>
            <person name="Lines T."/>
            <person name="Beardall J."/>
            <person name="van Dorst J."/>
            <person name="Snape I."/>
            <person name="Stott M.B."/>
            <person name="Hugenholtz P."/>
            <person name="Ferrari B.C."/>
        </authorList>
    </citation>
    <scope>NUCLEOTIDE SEQUENCE [LARGE SCALE GENOMIC DNA]</scope>
    <source>
        <strain evidence="4">RRmetagenome_bin12</strain>
    </source>
</reference>
<dbReference type="Gene3D" id="3.40.50.2000">
    <property type="entry name" value="Glycogen Phosphorylase B"/>
    <property type="match status" value="2"/>
</dbReference>
<feature type="domain" description="Glycosyltransferase subfamily 4-like N-terminal" evidence="2">
    <location>
        <begin position="28"/>
        <end position="197"/>
    </location>
</feature>
<evidence type="ECO:0000313" key="3">
    <source>
        <dbReference type="EMBL" id="MBJ7595328.1"/>
    </source>
</evidence>
<dbReference type="AlphaFoldDB" id="A0A2W5Z2R0"/>
<dbReference type="SUPFAM" id="SSF53756">
    <property type="entry name" value="UDP-Glycosyltransferase/glycogen phosphorylase"/>
    <property type="match status" value="1"/>
</dbReference>
<gene>
    <name evidence="4" type="ORF">DLM65_10545</name>
    <name evidence="3" type="ORF">JF886_10795</name>
</gene>
<name>A0A2W5Z2R0_9BACT</name>
<dbReference type="PANTHER" id="PTHR45947:SF3">
    <property type="entry name" value="SULFOQUINOVOSYL TRANSFERASE SQD2"/>
    <property type="match status" value="1"/>
</dbReference>
<dbReference type="EMBL" id="QHBU01000201">
    <property type="protein sequence ID" value="PZR79512.1"/>
    <property type="molecule type" value="Genomic_DNA"/>
</dbReference>
<dbReference type="InterPro" id="IPR050194">
    <property type="entry name" value="Glycosyltransferase_grp1"/>
</dbReference>
<reference evidence="3 6" key="3">
    <citation type="submission" date="2020-10" db="EMBL/GenBank/DDBJ databases">
        <title>Ca. Dormibacterota MAGs.</title>
        <authorList>
            <person name="Montgomery K."/>
        </authorList>
    </citation>
    <scope>NUCLEOTIDE SEQUENCE [LARGE SCALE GENOMIC DNA]</scope>
    <source>
        <strain evidence="3">SC8812_S17_18</strain>
    </source>
</reference>
<feature type="domain" description="Glycosyl transferase family 1" evidence="1">
    <location>
        <begin position="212"/>
        <end position="386"/>
    </location>
</feature>
<protein>
    <submittedName>
        <fullName evidence="3 4">Glycosyltransferase</fullName>
    </submittedName>
</protein>
<reference evidence="4" key="2">
    <citation type="submission" date="2018-05" db="EMBL/GenBank/DDBJ databases">
        <authorList>
            <person name="Ferrari B."/>
        </authorList>
    </citation>
    <scope>NUCLEOTIDE SEQUENCE</scope>
    <source>
        <strain evidence="4">RRmetagenome_bin12</strain>
    </source>
</reference>
<dbReference type="PANTHER" id="PTHR45947">
    <property type="entry name" value="SULFOQUINOVOSYL TRANSFERASE SQD2"/>
    <property type="match status" value="1"/>
</dbReference>
<dbReference type="Proteomes" id="UP000248724">
    <property type="component" value="Unassembled WGS sequence"/>
</dbReference>
<dbReference type="Pfam" id="PF13579">
    <property type="entry name" value="Glyco_trans_4_4"/>
    <property type="match status" value="1"/>
</dbReference>